<dbReference type="AlphaFoldDB" id="A0A383AY40"/>
<name>A0A383AY40_9ZZZZ</name>
<protein>
    <submittedName>
        <fullName evidence="1">Uncharacterized protein</fullName>
    </submittedName>
</protein>
<dbReference type="EMBL" id="UINC01196031">
    <property type="protein sequence ID" value="SVE12866.1"/>
    <property type="molecule type" value="Genomic_DNA"/>
</dbReference>
<accession>A0A383AY40</accession>
<reference evidence="1" key="1">
    <citation type="submission" date="2018-05" db="EMBL/GenBank/DDBJ databases">
        <authorList>
            <person name="Lanie J.A."/>
            <person name="Ng W.-L."/>
            <person name="Kazmierczak K.M."/>
            <person name="Andrzejewski T.M."/>
            <person name="Davidsen T.M."/>
            <person name="Wayne K.J."/>
            <person name="Tettelin H."/>
            <person name="Glass J.I."/>
            <person name="Rusch D."/>
            <person name="Podicherti R."/>
            <person name="Tsui H.-C.T."/>
            <person name="Winkler M.E."/>
        </authorList>
    </citation>
    <scope>NUCLEOTIDE SEQUENCE</scope>
</reference>
<sequence length="38" mass="4277">MTHIRLAAADVAQLGGALRATWKLRFEKNVGGKRKKKR</sequence>
<organism evidence="1">
    <name type="scientific">marine metagenome</name>
    <dbReference type="NCBI Taxonomy" id="408172"/>
    <lineage>
        <taxon>unclassified sequences</taxon>
        <taxon>metagenomes</taxon>
        <taxon>ecological metagenomes</taxon>
    </lineage>
</organism>
<proteinExistence type="predicted"/>
<gene>
    <name evidence="1" type="ORF">METZ01_LOCUS465720</name>
</gene>
<evidence type="ECO:0000313" key="1">
    <source>
        <dbReference type="EMBL" id="SVE12866.1"/>
    </source>
</evidence>